<dbReference type="PANTHER" id="PTHR48047">
    <property type="entry name" value="GLYCOSYLTRANSFERASE"/>
    <property type="match status" value="1"/>
</dbReference>
<keyword evidence="3" id="KW-0808">Transferase</keyword>
<dbReference type="Proteomes" id="UP000053144">
    <property type="component" value="Unassembled WGS sequence"/>
</dbReference>
<dbReference type="OMA" id="AEWSMSP"/>
<dbReference type="Pfam" id="PF00201">
    <property type="entry name" value="UDPGT"/>
    <property type="match status" value="2"/>
</dbReference>
<dbReference type="EMBL" id="KQ258435">
    <property type="protein sequence ID" value="KOM28428.1"/>
    <property type="molecule type" value="Genomic_DNA"/>
</dbReference>
<dbReference type="GO" id="GO:0035251">
    <property type="term" value="F:UDP-glucosyltransferase activity"/>
    <property type="evidence" value="ECO:0007669"/>
    <property type="project" value="TreeGrafter"/>
</dbReference>
<evidence type="ECO:0008006" key="6">
    <source>
        <dbReference type="Google" id="ProtNLM"/>
    </source>
</evidence>
<dbReference type="PROSITE" id="PS00375">
    <property type="entry name" value="UDPGT"/>
    <property type="match status" value="2"/>
</dbReference>
<dbReference type="InterPro" id="IPR035595">
    <property type="entry name" value="UDP_glycos_trans_CS"/>
</dbReference>
<protein>
    <recommendedName>
        <fullName evidence="6">UDP-glycosyltransferases domain-containing protein</fullName>
    </recommendedName>
</protein>
<organism evidence="4 5">
    <name type="scientific">Phaseolus angularis</name>
    <name type="common">Azuki bean</name>
    <name type="synonym">Vigna angularis</name>
    <dbReference type="NCBI Taxonomy" id="3914"/>
    <lineage>
        <taxon>Eukaryota</taxon>
        <taxon>Viridiplantae</taxon>
        <taxon>Streptophyta</taxon>
        <taxon>Embryophyta</taxon>
        <taxon>Tracheophyta</taxon>
        <taxon>Spermatophyta</taxon>
        <taxon>Magnoliopsida</taxon>
        <taxon>eudicotyledons</taxon>
        <taxon>Gunneridae</taxon>
        <taxon>Pentapetalae</taxon>
        <taxon>rosids</taxon>
        <taxon>fabids</taxon>
        <taxon>Fabales</taxon>
        <taxon>Fabaceae</taxon>
        <taxon>Papilionoideae</taxon>
        <taxon>50 kb inversion clade</taxon>
        <taxon>NPAAA clade</taxon>
        <taxon>indigoferoid/millettioid clade</taxon>
        <taxon>Phaseoleae</taxon>
        <taxon>Vigna</taxon>
    </lineage>
</organism>
<dbReference type="PANTHER" id="PTHR48047:SF182">
    <property type="entry name" value="GLYCOSYLTRANSFERASE"/>
    <property type="match status" value="1"/>
</dbReference>
<dbReference type="AlphaFoldDB" id="A0A0L9TD13"/>
<dbReference type="FunFam" id="3.40.50.2000:FF:000064">
    <property type="entry name" value="Glycosyltransferase"/>
    <property type="match status" value="1"/>
</dbReference>
<sequence length="671" mass="74917">METPRPLEICFLPFFAQGHQIPMVQLARLIASRGQHVTIVATSANAHLFQKTIDDDIASGHHIRVHLIKFPNTQVGLPEGIENLVSATDNITAGKIHMAAHFIQPQVEAVLKESPPDVFIPDILFTWSKDLSKRLQIPRLVFNPISIFDVCLIQAIKAHPEAFLSDSGPYQIPGLPHPLTLPVKPSPGFAVLTESLLEGEEDSHGVIVNSFAELDAEYTQNYENLTGRKVWHVGPSSLMVEQIVKKPAVVSEIRQECLTWLDSKEKDSVLYICFGSLVLLSDKQLYELANGLDASGHSFIWVVHRKKKEGQEEEEEEKWLPEGFEEKMEKEKRGMLIKGWAPQPLILNHPAVGGFLTHCGWNAVVEAISAGVPMVTMPGFSDQYYNEKLITEVHGFGVEVGAAEWSMSPYEGKKTVLSGERIEKAVKRLMDKGNEGEKIRMKAKEMQDKAWRAVQEGGSSHNNLTALIDHLKSLFPLYELANGLDASGHSFIWVVHRKKKEGQEEEEEEKWLPEGFEEKMEKEKRGMLIKGWAPQPLILNHPAVGGFLTHCGWNAVVEAISAGVPMVTMPGFSDQYYNEKLITEVHGFGVEVGAAEWSMSPYEGKKTVLSGERIEKAVKRLMDKGNEGEKIRMKAKEMQDKAWRAVQEGGSSHNNLTALIDHLKSLFPVST</sequence>
<reference evidence="5" key="1">
    <citation type="journal article" date="2015" name="Proc. Natl. Acad. Sci. U.S.A.">
        <title>Genome sequencing of adzuki bean (Vigna angularis) provides insight into high starch and low fat accumulation and domestication.</title>
        <authorList>
            <person name="Yang K."/>
            <person name="Tian Z."/>
            <person name="Chen C."/>
            <person name="Luo L."/>
            <person name="Zhao B."/>
            <person name="Wang Z."/>
            <person name="Yu L."/>
            <person name="Li Y."/>
            <person name="Sun Y."/>
            <person name="Li W."/>
            <person name="Chen Y."/>
            <person name="Li Y."/>
            <person name="Zhang Y."/>
            <person name="Ai D."/>
            <person name="Zhao J."/>
            <person name="Shang C."/>
            <person name="Ma Y."/>
            <person name="Wu B."/>
            <person name="Wang M."/>
            <person name="Gao L."/>
            <person name="Sun D."/>
            <person name="Zhang P."/>
            <person name="Guo F."/>
            <person name="Wang W."/>
            <person name="Li Y."/>
            <person name="Wang J."/>
            <person name="Varshney R.K."/>
            <person name="Wang J."/>
            <person name="Ling H.Q."/>
            <person name="Wan P."/>
        </authorList>
    </citation>
    <scope>NUCLEOTIDE SEQUENCE</scope>
    <source>
        <strain evidence="5">cv. Jingnong 6</strain>
    </source>
</reference>
<dbReference type="Gramene" id="KOM28428">
    <property type="protein sequence ID" value="KOM28428"/>
    <property type="gene ID" value="LR48_Vigan543s001600"/>
</dbReference>
<evidence type="ECO:0000313" key="5">
    <source>
        <dbReference type="Proteomes" id="UP000053144"/>
    </source>
</evidence>
<dbReference type="Gene3D" id="3.40.50.2000">
    <property type="entry name" value="Glycogen Phosphorylase B"/>
    <property type="match status" value="3"/>
</dbReference>
<gene>
    <name evidence="4" type="ORF">LR48_Vigan543s001600</name>
</gene>
<dbReference type="FunFam" id="3.40.50.2000:FF:000063">
    <property type="entry name" value="Glycosyltransferase"/>
    <property type="match status" value="1"/>
</dbReference>
<dbReference type="InterPro" id="IPR002213">
    <property type="entry name" value="UDP_glucos_trans"/>
</dbReference>
<proteinExistence type="inferred from homology"/>
<dbReference type="SUPFAM" id="SSF53756">
    <property type="entry name" value="UDP-Glycosyltransferase/glycogen phosphorylase"/>
    <property type="match status" value="2"/>
</dbReference>
<evidence type="ECO:0000256" key="1">
    <source>
        <dbReference type="ARBA" id="ARBA00009995"/>
    </source>
</evidence>
<accession>A0A0L9TD13</accession>
<name>A0A0L9TD13_PHAAN</name>
<dbReference type="CDD" id="cd03784">
    <property type="entry name" value="GT1_Gtf-like"/>
    <property type="match status" value="1"/>
</dbReference>
<evidence type="ECO:0000256" key="3">
    <source>
        <dbReference type="ARBA" id="ARBA00022679"/>
    </source>
</evidence>
<evidence type="ECO:0000256" key="2">
    <source>
        <dbReference type="ARBA" id="ARBA00022676"/>
    </source>
</evidence>
<evidence type="ECO:0000313" key="4">
    <source>
        <dbReference type="EMBL" id="KOM28428.1"/>
    </source>
</evidence>
<comment type="similarity">
    <text evidence="1">Belongs to the UDP-glycosyltransferase family.</text>
</comment>
<keyword evidence="2" id="KW-0328">Glycosyltransferase</keyword>